<proteinExistence type="predicted"/>
<dbReference type="Proteomes" id="UP000198406">
    <property type="component" value="Unassembled WGS sequence"/>
</dbReference>
<evidence type="ECO:0000256" key="1">
    <source>
        <dbReference type="SAM" id="MobiDB-lite"/>
    </source>
</evidence>
<accession>A0A1Z5JE46</accession>
<protein>
    <submittedName>
        <fullName evidence="3">Uncharacterized protein</fullName>
    </submittedName>
</protein>
<dbReference type="OrthoDB" id="46715at2759"/>
<feature type="region of interest" description="Disordered" evidence="1">
    <location>
        <begin position="94"/>
        <end position="113"/>
    </location>
</feature>
<dbReference type="InParanoid" id="A0A1Z5JE46"/>
<dbReference type="AlphaFoldDB" id="A0A1Z5JE46"/>
<evidence type="ECO:0000256" key="2">
    <source>
        <dbReference type="SAM" id="Phobius"/>
    </source>
</evidence>
<feature type="region of interest" description="Disordered" evidence="1">
    <location>
        <begin position="374"/>
        <end position="417"/>
    </location>
</feature>
<organism evidence="3 4">
    <name type="scientific">Fistulifera solaris</name>
    <name type="common">Oleaginous diatom</name>
    <dbReference type="NCBI Taxonomy" id="1519565"/>
    <lineage>
        <taxon>Eukaryota</taxon>
        <taxon>Sar</taxon>
        <taxon>Stramenopiles</taxon>
        <taxon>Ochrophyta</taxon>
        <taxon>Bacillariophyta</taxon>
        <taxon>Bacillariophyceae</taxon>
        <taxon>Bacillariophycidae</taxon>
        <taxon>Naviculales</taxon>
        <taxon>Naviculaceae</taxon>
        <taxon>Fistulifera</taxon>
    </lineage>
</organism>
<gene>
    <name evidence="3" type="ORF">FisN_1Hh204</name>
</gene>
<keyword evidence="2" id="KW-0812">Transmembrane</keyword>
<dbReference type="EMBL" id="BDSP01000050">
    <property type="protein sequence ID" value="GAX12273.1"/>
    <property type="molecule type" value="Genomic_DNA"/>
</dbReference>
<name>A0A1Z5JE46_FISSO</name>
<feature type="compositionally biased region" description="Acidic residues" evidence="1">
    <location>
        <begin position="237"/>
        <end position="249"/>
    </location>
</feature>
<comment type="caution">
    <text evidence="3">The sequence shown here is derived from an EMBL/GenBank/DDBJ whole genome shotgun (WGS) entry which is preliminary data.</text>
</comment>
<keyword evidence="4" id="KW-1185">Reference proteome</keyword>
<feature type="compositionally biased region" description="Acidic residues" evidence="1">
    <location>
        <begin position="94"/>
        <end position="106"/>
    </location>
</feature>
<keyword evidence="2" id="KW-1133">Transmembrane helix</keyword>
<feature type="transmembrane region" description="Helical" evidence="2">
    <location>
        <begin position="20"/>
        <end position="40"/>
    </location>
</feature>
<keyword evidence="2" id="KW-0472">Membrane</keyword>
<reference evidence="3 4" key="1">
    <citation type="journal article" date="2015" name="Plant Cell">
        <title>Oil accumulation by the oleaginous diatom Fistulifera solaris as revealed by the genome and transcriptome.</title>
        <authorList>
            <person name="Tanaka T."/>
            <person name="Maeda Y."/>
            <person name="Veluchamy A."/>
            <person name="Tanaka M."/>
            <person name="Abida H."/>
            <person name="Marechal E."/>
            <person name="Bowler C."/>
            <person name="Muto M."/>
            <person name="Sunaga Y."/>
            <person name="Tanaka M."/>
            <person name="Yoshino T."/>
            <person name="Taniguchi T."/>
            <person name="Fukuda Y."/>
            <person name="Nemoto M."/>
            <person name="Matsumoto M."/>
            <person name="Wong P.S."/>
            <person name="Aburatani S."/>
            <person name="Fujibuchi W."/>
        </authorList>
    </citation>
    <scope>NUCLEOTIDE SEQUENCE [LARGE SCALE GENOMIC DNA]</scope>
    <source>
        <strain evidence="3 4">JPCC DA0580</strain>
    </source>
</reference>
<evidence type="ECO:0000313" key="3">
    <source>
        <dbReference type="EMBL" id="GAX12273.1"/>
    </source>
</evidence>
<evidence type="ECO:0000313" key="4">
    <source>
        <dbReference type="Proteomes" id="UP000198406"/>
    </source>
</evidence>
<feature type="region of interest" description="Disordered" evidence="1">
    <location>
        <begin position="234"/>
        <end position="265"/>
    </location>
</feature>
<feature type="transmembrane region" description="Helical" evidence="2">
    <location>
        <begin position="46"/>
        <end position="67"/>
    </location>
</feature>
<feature type="compositionally biased region" description="Polar residues" evidence="1">
    <location>
        <begin position="375"/>
        <end position="388"/>
    </location>
</feature>
<sequence length="580" mass="65038">MFTCSYLDFSSRGDDRPVELMIFTWVFYIILPPAILALAITQNLFVTVVAALTLPSLAICQGAIGILKYRYFFGDAPHPLTPSHGVVVVQSEDENDLASGNSDDETSQSQCHGEEYRAAPLPLRDPPRCLQAALQQPPIRVLVIGDSLAIGVGQSKSATPILPEAISKTISKKLGGRIVYWSCHGAPGASTGWIVREIERGIKFEKQNDSKQSTIEDDDDSIALDQFCKPSCSDTDSSSDESSSCDETSEPCSSSRRSDNEEDSATLSQWREILAEHRKRFDQSDSLGPYDIVVAVTGSNDLKSACFPFLLRGEDIEFRRQARERGGSYTQELRRLLESLNDTMQRQFETIRLQVEVAKDSVLEKVGETFEYISPGSSQRLPSPSQKEGNPRYASRESDQNQPTMSNQSSRQESRSRPLVVLPGMCARAVPSFQILPLKFLSVPSVDIMDMHKRNFAKANEGDVMFVPAPSIHNLAEYQNRKGEIWSQKDTENTILALRDISKRDRRRIERDMSRYYREKADAVDRSIASRFSWLYLHMPANEMFSVDQVHPCDECYDCWGRLIGNAISDELLSKKKLAS</sequence>